<evidence type="ECO:0000313" key="2">
    <source>
        <dbReference type="Proteomes" id="UP000053660"/>
    </source>
</evidence>
<dbReference type="AlphaFoldDB" id="A0A0B1TPT6"/>
<reference evidence="1 2" key="1">
    <citation type="submission" date="2014-03" db="EMBL/GenBank/DDBJ databases">
        <title>Draft genome of the hookworm Oesophagostomum dentatum.</title>
        <authorList>
            <person name="Mitreva M."/>
        </authorList>
    </citation>
    <scope>NUCLEOTIDE SEQUENCE [LARGE SCALE GENOMIC DNA]</scope>
    <source>
        <strain evidence="1 2">OD-Hann</strain>
    </source>
</reference>
<gene>
    <name evidence="1" type="ORF">OESDEN_00451</name>
</gene>
<organism evidence="1 2">
    <name type="scientific">Oesophagostomum dentatum</name>
    <name type="common">Nodular worm</name>
    <dbReference type="NCBI Taxonomy" id="61180"/>
    <lineage>
        <taxon>Eukaryota</taxon>
        <taxon>Metazoa</taxon>
        <taxon>Ecdysozoa</taxon>
        <taxon>Nematoda</taxon>
        <taxon>Chromadorea</taxon>
        <taxon>Rhabditida</taxon>
        <taxon>Rhabditina</taxon>
        <taxon>Rhabditomorpha</taxon>
        <taxon>Strongyloidea</taxon>
        <taxon>Strongylidae</taxon>
        <taxon>Oesophagostomum</taxon>
    </lineage>
</organism>
<proteinExistence type="predicted"/>
<name>A0A0B1TPT6_OESDE</name>
<protein>
    <submittedName>
        <fullName evidence="1">Uncharacterized protein</fullName>
    </submittedName>
</protein>
<accession>A0A0B1TPT6</accession>
<dbReference type="Proteomes" id="UP000053660">
    <property type="component" value="Unassembled WGS sequence"/>
</dbReference>
<sequence>MYRGLSVQMKRDICAVSALRVEVFYMETLMRTVPNTAITMGTYEVVVYMLHQL</sequence>
<dbReference type="EMBL" id="KN549215">
    <property type="protein sequence ID" value="KHJ99548.1"/>
    <property type="molecule type" value="Genomic_DNA"/>
</dbReference>
<keyword evidence="2" id="KW-1185">Reference proteome</keyword>
<evidence type="ECO:0000313" key="1">
    <source>
        <dbReference type="EMBL" id="KHJ99548.1"/>
    </source>
</evidence>